<accession>A0A381SDH8</accession>
<dbReference type="AlphaFoldDB" id="A0A381SDH8"/>
<sequence length="61" mass="6743">MLDVIVIDNLATMAPGYPGRLKYPKQFALVSYHAIANTHQASTFTLAYPGHPVLNDSRQLD</sequence>
<gene>
    <name evidence="1" type="ORF">METZ01_LOCUS54225</name>
</gene>
<evidence type="ECO:0000313" key="1">
    <source>
        <dbReference type="EMBL" id="SVA01371.1"/>
    </source>
</evidence>
<protein>
    <submittedName>
        <fullName evidence="1">Uncharacterized protein</fullName>
    </submittedName>
</protein>
<name>A0A381SDH8_9ZZZZ</name>
<dbReference type="EMBL" id="UINC01002897">
    <property type="protein sequence ID" value="SVA01371.1"/>
    <property type="molecule type" value="Genomic_DNA"/>
</dbReference>
<organism evidence="1">
    <name type="scientific">marine metagenome</name>
    <dbReference type="NCBI Taxonomy" id="408172"/>
    <lineage>
        <taxon>unclassified sequences</taxon>
        <taxon>metagenomes</taxon>
        <taxon>ecological metagenomes</taxon>
    </lineage>
</organism>
<proteinExistence type="predicted"/>
<reference evidence="1" key="1">
    <citation type="submission" date="2018-05" db="EMBL/GenBank/DDBJ databases">
        <authorList>
            <person name="Lanie J.A."/>
            <person name="Ng W.-L."/>
            <person name="Kazmierczak K.M."/>
            <person name="Andrzejewski T.M."/>
            <person name="Davidsen T.M."/>
            <person name="Wayne K.J."/>
            <person name="Tettelin H."/>
            <person name="Glass J.I."/>
            <person name="Rusch D."/>
            <person name="Podicherti R."/>
            <person name="Tsui H.-C.T."/>
            <person name="Winkler M.E."/>
        </authorList>
    </citation>
    <scope>NUCLEOTIDE SEQUENCE</scope>
</reference>